<evidence type="ECO:0000256" key="14">
    <source>
        <dbReference type="PIRNR" id="PIRNR037093"/>
    </source>
</evidence>
<evidence type="ECO:0000256" key="7">
    <source>
        <dbReference type="ARBA" id="ARBA00022737"/>
    </source>
</evidence>
<dbReference type="GO" id="GO:0000139">
    <property type="term" value="C:Golgi membrane"/>
    <property type="evidence" value="ECO:0007669"/>
    <property type="project" value="UniProtKB-SubCell"/>
</dbReference>
<evidence type="ECO:0000256" key="8">
    <source>
        <dbReference type="ARBA" id="ARBA00022892"/>
    </source>
</evidence>
<sequence length="1063" mass="117689">MTYTTSVVLDIEADRNHDTNDMQNGIKRVIFDIFLIVLSPEGGWFDSIGLSFGNSLVKGSHTSKNLWMGLRIGRLETTELTHGRDIGGDERDICAHGVEHCSGRGAQTGGRSSSRQSAIDSRNKHDWLASEKEKKQNGKTTEFKKQSKNTYCGSWFEPHAMSGKKHDEDTDGLFGGSLDKSTVLQESRAFNESPINPKKCRIIITKIVYLLHQGQTYQSQEATDAFFSISKLFQNPDVSLRQMVYLAIKELAKTAQDVFVVTSSLTKDMNARSDLIYRPNSIRALCKITDASMMQGIERFIKQAIVDKNVAVSSAALVSSIHLFQLNKEVVKRWANEAQEAISSKGITAQYHALGLLYLMRQHDRMAVIKMVQNYARGSLRSPHAIVMLIRYAWKIMEDEDSSSRAFYEYLESWLRHKNDMVVYEAARAICSLKNVTPKELFPAVSALQLMIVNHKPALRFAAIRTLNRLAMIHPNAVFPCNLDMENLITDSNRSIATFAITTLLKTGNEASVDRLMKQISGFMSEISDEFKIIVVDAVRSLCLKFPSKQTLMLNFLSGVLRDDGGYFFKSAIVDAMFDIIHSIPESKEFALSHLCEFIEDCEFAKLAVRILHVLGAEGPHASNPTKYIRFIYNRVILETSIVRAAAVSALAQFAVHLEDARPRICVLLDRCTDDSDDEVRDRAALFLRILNNPDLSSKYIANNSTFALASLEANLSHYLKTPAGYDKPFDINSVAVVSKEQDQVERQRVKDAARDQSTAGAGGVSNGAAATHSSISAISGSAGAASSAFDAQSVYATIMSNIPQLASLGPLYKSSQAVDLTEAETEYIVTCVKHVFPQHFVFQFECKNTLDDSMLENVSVSMGLQSSDSQDIHELQPEFIITAEKLVYDVPASIYVVYQRLNNATPTAYFSNTLKFVVKDCDPNTGEPDEEGFDDEYLLEDVEITLSDYMLPTYVADFDRAWNDAGEAGQVIEAYALTAVKGILQAVKSTCDMLGMQALNGCDNVSEKATTHAMMMAGTFVNGVQVLTKARMAFDPSSGVSMEICVRSQDADISARVANAIS</sequence>
<dbReference type="FunFam" id="3.30.310.10:FF:000008">
    <property type="entry name" value="Coatomer subunit gamma"/>
    <property type="match status" value="1"/>
</dbReference>
<dbReference type="InterPro" id="IPR011989">
    <property type="entry name" value="ARM-like"/>
</dbReference>
<dbReference type="Gene3D" id="2.60.40.1480">
    <property type="entry name" value="Coatomer, gamma subunit, appendage domain"/>
    <property type="match status" value="1"/>
</dbReference>
<evidence type="ECO:0000313" key="20">
    <source>
        <dbReference type="Proteomes" id="UP000077115"/>
    </source>
</evidence>
<feature type="compositionally biased region" description="Basic and acidic residues" evidence="15">
    <location>
        <begin position="746"/>
        <end position="755"/>
    </location>
</feature>
<dbReference type="GO" id="GO:0030126">
    <property type="term" value="C:COPI vesicle coat"/>
    <property type="evidence" value="ECO:0007669"/>
    <property type="project" value="InterPro"/>
</dbReference>
<dbReference type="FunFam" id="1.25.10.10:FF:000382">
    <property type="entry name" value="Coatomer subunit gamma"/>
    <property type="match status" value="1"/>
</dbReference>
<evidence type="ECO:0000259" key="16">
    <source>
        <dbReference type="Pfam" id="PF01602"/>
    </source>
</evidence>
<dbReference type="Pfam" id="PF16381">
    <property type="entry name" value="Coatomer_g_Cpla"/>
    <property type="match status" value="1"/>
</dbReference>
<evidence type="ECO:0000256" key="12">
    <source>
        <dbReference type="ARBA" id="ARBA00023329"/>
    </source>
</evidence>
<evidence type="ECO:0000256" key="6">
    <source>
        <dbReference type="ARBA" id="ARBA00022553"/>
    </source>
</evidence>
<feature type="domain" description="Coatomer subunit gamma C-terminal" evidence="18">
    <location>
        <begin position="948"/>
        <end position="1062"/>
    </location>
</feature>
<evidence type="ECO:0000256" key="5">
    <source>
        <dbReference type="ARBA" id="ARBA00022490"/>
    </source>
</evidence>
<feature type="compositionally biased region" description="Basic and acidic residues" evidence="15">
    <location>
        <begin position="121"/>
        <end position="145"/>
    </location>
</feature>
<evidence type="ECO:0000256" key="4">
    <source>
        <dbReference type="ARBA" id="ARBA00022448"/>
    </source>
</evidence>
<dbReference type="PIRSF" id="PIRSF037093">
    <property type="entry name" value="Coatomer_gamma_subunit"/>
    <property type="match status" value="1"/>
</dbReference>
<keyword evidence="8 14" id="KW-0931">ER-Golgi transport</keyword>
<dbReference type="OrthoDB" id="1074925at2759"/>
<evidence type="ECO:0000259" key="17">
    <source>
        <dbReference type="Pfam" id="PF08752"/>
    </source>
</evidence>
<keyword evidence="11 14" id="KW-0472">Membrane</keyword>
<reference evidence="19 20" key="2">
    <citation type="submission" date="2016-05" db="EMBL/GenBank/DDBJ databases">
        <title>Lineage-specific infection strategies underlie the spectrum of fungal disease in amphibians.</title>
        <authorList>
            <person name="Cuomo C.A."/>
            <person name="Farrer R.A."/>
            <person name="James T."/>
            <person name="Longcore J."/>
            <person name="Birren B."/>
        </authorList>
    </citation>
    <scope>NUCLEOTIDE SEQUENCE [LARGE SCALE GENOMIC DNA]</scope>
    <source>
        <strain evidence="19 20">JEL423</strain>
    </source>
</reference>
<dbReference type="eggNOG" id="KOG1078">
    <property type="taxonomic scope" value="Eukaryota"/>
</dbReference>
<gene>
    <name evidence="19" type="ORF">BDEG_26807</name>
</gene>
<dbReference type="InterPro" id="IPR017106">
    <property type="entry name" value="Coatomer_gsu"/>
</dbReference>
<dbReference type="FunFam" id="1.25.10.10:FF:000071">
    <property type="entry name" value="Coatomer subunit gamma"/>
    <property type="match status" value="1"/>
</dbReference>
<dbReference type="InterPro" id="IPR016024">
    <property type="entry name" value="ARM-type_fold"/>
</dbReference>
<keyword evidence="12 14" id="KW-0968">Cytoplasmic vesicle</keyword>
<dbReference type="Gene3D" id="1.25.10.10">
    <property type="entry name" value="Leucine-rich Repeat Variant"/>
    <property type="match status" value="2"/>
</dbReference>
<dbReference type="InterPro" id="IPR009028">
    <property type="entry name" value="Coatomer/calthrin_app_sub_C"/>
</dbReference>
<keyword evidence="6" id="KW-0597">Phosphoprotein</keyword>
<evidence type="ECO:0000256" key="2">
    <source>
        <dbReference type="ARBA" id="ARBA00010720"/>
    </source>
</evidence>
<dbReference type="InterPro" id="IPR013040">
    <property type="entry name" value="Coatomer_gsu_app_Ig-like_dom"/>
</dbReference>
<dbReference type="AlphaFoldDB" id="A0A177WTI4"/>
<evidence type="ECO:0000256" key="1">
    <source>
        <dbReference type="ARBA" id="ARBA00004255"/>
    </source>
</evidence>
<dbReference type="GO" id="GO:0005198">
    <property type="term" value="F:structural molecule activity"/>
    <property type="evidence" value="ECO:0007669"/>
    <property type="project" value="InterPro"/>
</dbReference>
<feature type="domain" description="Coatomer gamma subunit appendage Ig-like subdomain" evidence="17">
    <location>
        <begin position="796"/>
        <end position="946"/>
    </location>
</feature>
<dbReference type="Proteomes" id="UP000077115">
    <property type="component" value="Unassembled WGS sequence"/>
</dbReference>
<feature type="compositionally biased region" description="Polar residues" evidence="15">
    <location>
        <begin position="109"/>
        <end position="120"/>
    </location>
</feature>
<dbReference type="GO" id="GO:0005783">
    <property type="term" value="C:endoplasmic reticulum"/>
    <property type="evidence" value="ECO:0007669"/>
    <property type="project" value="TreeGrafter"/>
</dbReference>
<dbReference type="SUPFAM" id="SSF49348">
    <property type="entry name" value="Clathrin adaptor appendage domain"/>
    <property type="match status" value="1"/>
</dbReference>
<protein>
    <recommendedName>
        <fullName evidence="14">Coatomer subunit gamma</fullName>
    </recommendedName>
</protein>
<keyword evidence="9 14" id="KW-0653">Protein transport</keyword>
<reference evidence="19 20" key="1">
    <citation type="submission" date="2006-10" db="EMBL/GenBank/DDBJ databases">
        <title>The Genome Sequence of Batrachochytrium dendrobatidis JEL423.</title>
        <authorList>
            <consortium name="The Broad Institute Genome Sequencing Platform"/>
            <person name="Birren B."/>
            <person name="Lander E."/>
            <person name="Galagan J."/>
            <person name="Cuomo C."/>
            <person name="Devon K."/>
            <person name="Jaffe D."/>
            <person name="Butler J."/>
            <person name="Alvarez P."/>
            <person name="Gnerre S."/>
            <person name="Grabherr M."/>
            <person name="Kleber M."/>
            <person name="Mauceli E."/>
            <person name="Brockman W."/>
            <person name="Young S."/>
            <person name="LaButti K."/>
            <person name="Sykes S."/>
            <person name="DeCaprio D."/>
            <person name="Crawford M."/>
            <person name="Koehrsen M."/>
            <person name="Engels R."/>
            <person name="Montgomery P."/>
            <person name="Pearson M."/>
            <person name="Howarth C."/>
            <person name="Larson L."/>
            <person name="White J."/>
            <person name="O'Leary S."/>
            <person name="Kodira C."/>
            <person name="Zeng Q."/>
            <person name="Yandava C."/>
            <person name="Alvarado L."/>
            <person name="Longcore J."/>
            <person name="James T."/>
        </authorList>
    </citation>
    <scope>NUCLEOTIDE SEQUENCE [LARGE SCALE GENOMIC DNA]</scope>
    <source>
        <strain evidence="19 20">JEL423</strain>
    </source>
</reference>
<dbReference type="EMBL" id="DS022310">
    <property type="protein sequence ID" value="OAJ43448.1"/>
    <property type="molecule type" value="Genomic_DNA"/>
</dbReference>
<dbReference type="STRING" id="403673.A0A177WTI4"/>
<name>A0A177WTI4_BATDL</name>
<dbReference type="GO" id="GO:0006886">
    <property type="term" value="P:intracellular protein transport"/>
    <property type="evidence" value="ECO:0007669"/>
    <property type="project" value="InterPro"/>
</dbReference>
<dbReference type="InterPro" id="IPR037067">
    <property type="entry name" value="Coatomer_gsu_app_sf"/>
</dbReference>
<dbReference type="GO" id="GO:0006888">
    <property type="term" value="P:endoplasmic reticulum to Golgi vesicle-mediated transport"/>
    <property type="evidence" value="ECO:0007669"/>
    <property type="project" value="TreeGrafter"/>
</dbReference>
<dbReference type="InterPro" id="IPR012295">
    <property type="entry name" value="TBP_dom_sf"/>
</dbReference>
<proteinExistence type="inferred from homology"/>
<accession>A0A177WTI4</accession>
<dbReference type="VEuPathDB" id="FungiDB:BDEG_26807"/>
<keyword evidence="7" id="KW-0677">Repeat</keyword>
<feature type="region of interest" description="Disordered" evidence="15">
    <location>
        <begin position="746"/>
        <end position="768"/>
    </location>
</feature>
<feature type="region of interest" description="Disordered" evidence="15">
    <location>
        <begin position="102"/>
        <end position="145"/>
    </location>
</feature>
<dbReference type="GO" id="GO:0009306">
    <property type="term" value="P:protein secretion"/>
    <property type="evidence" value="ECO:0007669"/>
    <property type="project" value="TreeGrafter"/>
</dbReference>
<dbReference type="InterPro" id="IPR013041">
    <property type="entry name" value="Clathrin_app_Ig-like_sf"/>
</dbReference>
<keyword evidence="10 14" id="KW-0333">Golgi apparatus</keyword>
<evidence type="ECO:0000256" key="9">
    <source>
        <dbReference type="ARBA" id="ARBA00022927"/>
    </source>
</evidence>
<organism evidence="19 20">
    <name type="scientific">Batrachochytrium dendrobatidis (strain JEL423)</name>
    <dbReference type="NCBI Taxonomy" id="403673"/>
    <lineage>
        <taxon>Eukaryota</taxon>
        <taxon>Fungi</taxon>
        <taxon>Fungi incertae sedis</taxon>
        <taxon>Chytridiomycota</taxon>
        <taxon>Chytridiomycota incertae sedis</taxon>
        <taxon>Chytridiomycetes</taxon>
        <taxon>Rhizophydiales</taxon>
        <taxon>Rhizophydiales incertae sedis</taxon>
        <taxon>Batrachochytrium</taxon>
    </lineage>
</organism>
<dbReference type="SUPFAM" id="SSF55711">
    <property type="entry name" value="Subdomain of clathrin and coatomer appendage domain"/>
    <property type="match status" value="1"/>
</dbReference>
<dbReference type="Pfam" id="PF01602">
    <property type="entry name" value="Adaptin_N"/>
    <property type="match status" value="1"/>
</dbReference>
<evidence type="ECO:0000256" key="13">
    <source>
        <dbReference type="ARBA" id="ARBA00025536"/>
    </source>
</evidence>
<comment type="similarity">
    <text evidence="2 14">Belongs to the COPG family.</text>
</comment>
<comment type="function">
    <text evidence="13 14">The coatomer is a cytosolic protein complex that binds to dilysine motifs and reversibly associates with Golgi non-clathrin-coated vesicles, which further mediate biosynthetic protein transport from the ER, via the Golgi up to the trans Golgi network. Coatomer complex is required for budding from Golgi membranes, and is essential for the retrograde Golgi-to-ER transport of dilysine-tagged proteins.</text>
</comment>
<dbReference type="InterPro" id="IPR032154">
    <property type="entry name" value="Coatomer_g_Cpla"/>
</dbReference>
<evidence type="ECO:0000256" key="15">
    <source>
        <dbReference type="SAM" id="MobiDB-lite"/>
    </source>
</evidence>
<dbReference type="GO" id="GO:0005793">
    <property type="term" value="C:endoplasmic reticulum-Golgi intermediate compartment"/>
    <property type="evidence" value="ECO:0007669"/>
    <property type="project" value="TreeGrafter"/>
</dbReference>
<evidence type="ECO:0000256" key="11">
    <source>
        <dbReference type="ARBA" id="ARBA00023136"/>
    </source>
</evidence>
<dbReference type="Gene3D" id="3.30.310.10">
    <property type="entry name" value="TATA-Binding Protein"/>
    <property type="match status" value="1"/>
</dbReference>
<evidence type="ECO:0000256" key="10">
    <source>
        <dbReference type="ARBA" id="ARBA00023034"/>
    </source>
</evidence>
<feature type="domain" description="Clathrin/coatomer adaptor adaptin-like N-terminal" evidence="16">
    <location>
        <begin position="180"/>
        <end position="694"/>
    </location>
</feature>
<dbReference type="PANTHER" id="PTHR10261">
    <property type="entry name" value="COATOMER SUBUNIT GAMMA"/>
    <property type="match status" value="1"/>
</dbReference>
<comment type="subunit">
    <text evidence="3">Oligomeric complex that consists of at least the alpha, beta, beta', gamma, delta, epsilon and zeta subunits.</text>
</comment>
<dbReference type="InterPro" id="IPR002553">
    <property type="entry name" value="Clathrin/coatomer_adapt-like_N"/>
</dbReference>
<dbReference type="GO" id="GO:0006891">
    <property type="term" value="P:intra-Golgi vesicle-mediated transport"/>
    <property type="evidence" value="ECO:0007669"/>
    <property type="project" value="TreeGrafter"/>
</dbReference>
<dbReference type="FunFam" id="2.60.40.1480:FF:000001">
    <property type="entry name" value="Coatomer subunit gamma"/>
    <property type="match status" value="1"/>
</dbReference>
<evidence type="ECO:0000313" key="19">
    <source>
        <dbReference type="EMBL" id="OAJ43448.1"/>
    </source>
</evidence>
<evidence type="ECO:0000256" key="3">
    <source>
        <dbReference type="ARBA" id="ARBA00011775"/>
    </source>
</evidence>
<dbReference type="SUPFAM" id="SSF48371">
    <property type="entry name" value="ARM repeat"/>
    <property type="match status" value="1"/>
</dbReference>
<dbReference type="PANTHER" id="PTHR10261:SF0">
    <property type="entry name" value="COATOMER SUBUNIT GAMMA-2"/>
    <property type="match status" value="1"/>
</dbReference>
<evidence type="ECO:0000259" key="18">
    <source>
        <dbReference type="Pfam" id="PF16381"/>
    </source>
</evidence>
<comment type="subcellular location">
    <subcellularLocation>
        <location evidence="14">Cytoplasm</location>
    </subcellularLocation>
    <subcellularLocation>
        <location evidence="1 14">Golgi apparatus membrane</location>
        <topology evidence="1 14">Peripheral membrane protein</topology>
        <orientation evidence="1 14">Cytoplasmic side</orientation>
    </subcellularLocation>
    <subcellularLocation>
        <location evidence="14">Cytoplasmic vesicle</location>
        <location evidence="14">COPI-coated vesicle membrane</location>
        <topology evidence="14">Peripheral membrane protein</topology>
        <orientation evidence="14">Cytoplasmic side</orientation>
    </subcellularLocation>
</comment>
<keyword evidence="5 14" id="KW-0963">Cytoplasm</keyword>
<keyword evidence="4 14" id="KW-0813">Transport</keyword>
<dbReference type="Pfam" id="PF08752">
    <property type="entry name" value="COP-gamma_platf"/>
    <property type="match status" value="1"/>
</dbReference>